<comment type="caution">
    <text evidence="2">The sequence shown here is derived from an EMBL/GenBank/DDBJ whole genome shotgun (WGS) entry which is preliminary data.</text>
</comment>
<name>A0AAW2JDX1_SESRA</name>
<protein>
    <submittedName>
        <fullName evidence="2">Uncharacterized protein</fullName>
    </submittedName>
</protein>
<sequence>MRWLQNEGEASPPHPNPMDQFLRERNDGKKKEREPGRKVEPDPRIQSQVEALQQEIASLRKRVEPKAVGPFQASPFSEAILRDPVENS</sequence>
<evidence type="ECO:0000313" key="2">
    <source>
        <dbReference type="EMBL" id="KAL0292644.1"/>
    </source>
</evidence>
<dbReference type="EMBL" id="JACGWJ010000414">
    <property type="protein sequence ID" value="KAL0292644.1"/>
    <property type="molecule type" value="Genomic_DNA"/>
</dbReference>
<reference evidence="2" key="1">
    <citation type="submission" date="2020-06" db="EMBL/GenBank/DDBJ databases">
        <authorList>
            <person name="Li T."/>
            <person name="Hu X."/>
            <person name="Zhang T."/>
            <person name="Song X."/>
            <person name="Zhang H."/>
            <person name="Dai N."/>
            <person name="Sheng W."/>
            <person name="Hou X."/>
            <person name="Wei L."/>
        </authorList>
    </citation>
    <scope>NUCLEOTIDE SEQUENCE</scope>
    <source>
        <strain evidence="2">G02</strain>
        <tissue evidence="2">Leaf</tissue>
    </source>
</reference>
<reference evidence="2" key="2">
    <citation type="journal article" date="2024" name="Plant">
        <title>Genomic evolution and insights into agronomic trait innovations of Sesamum species.</title>
        <authorList>
            <person name="Miao H."/>
            <person name="Wang L."/>
            <person name="Qu L."/>
            <person name="Liu H."/>
            <person name="Sun Y."/>
            <person name="Le M."/>
            <person name="Wang Q."/>
            <person name="Wei S."/>
            <person name="Zheng Y."/>
            <person name="Lin W."/>
            <person name="Duan Y."/>
            <person name="Cao H."/>
            <person name="Xiong S."/>
            <person name="Wang X."/>
            <person name="Wei L."/>
            <person name="Li C."/>
            <person name="Ma Q."/>
            <person name="Ju M."/>
            <person name="Zhao R."/>
            <person name="Li G."/>
            <person name="Mu C."/>
            <person name="Tian Q."/>
            <person name="Mei H."/>
            <person name="Zhang T."/>
            <person name="Gao T."/>
            <person name="Zhang H."/>
        </authorList>
    </citation>
    <scope>NUCLEOTIDE SEQUENCE</scope>
    <source>
        <strain evidence="2">G02</strain>
    </source>
</reference>
<evidence type="ECO:0000256" key="1">
    <source>
        <dbReference type="SAM" id="MobiDB-lite"/>
    </source>
</evidence>
<dbReference type="AlphaFoldDB" id="A0AAW2JDX1"/>
<proteinExistence type="predicted"/>
<gene>
    <name evidence="2" type="ORF">Sradi_6982300</name>
</gene>
<feature type="region of interest" description="Disordered" evidence="1">
    <location>
        <begin position="1"/>
        <end position="49"/>
    </location>
</feature>
<accession>A0AAW2JDX1</accession>
<organism evidence="2">
    <name type="scientific">Sesamum radiatum</name>
    <name type="common">Black benniseed</name>
    <dbReference type="NCBI Taxonomy" id="300843"/>
    <lineage>
        <taxon>Eukaryota</taxon>
        <taxon>Viridiplantae</taxon>
        <taxon>Streptophyta</taxon>
        <taxon>Embryophyta</taxon>
        <taxon>Tracheophyta</taxon>
        <taxon>Spermatophyta</taxon>
        <taxon>Magnoliopsida</taxon>
        <taxon>eudicotyledons</taxon>
        <taxon>Gunneridae</taxon>
        <taxon>Pentapetalae</taxon>
        <taxon>asterids</taxon>
        <taxon>lamiids</taxon>
        <taxon>Lamiales</taxon>
        <taxon>Pedaliaceae</taxon>
        <taxon>Sesamum</taxon>
    </lineage>
</organism>
<feature type="region of interest" description="Disordered" evidence="1">
    <location>
        <begin position="64"/>
        <end position="88"/>
    </location>
</feature>
<feature type="compositionally biased region" description="Basic and acidic residues" evidence="1">
    <location>
        <begin position="21"/>
        <end position="43"/>
    </location>
</feature>